<reference evidence="1 2" key="1">
    <citation type="submission" date="2016-07" db="EMBL/GenBank/DDBJ databases">
        <title>Comparative genomics of the Campylobacter concisus group.</title>
        <authorList>
            <person name="Miller W.G."/>
            <person name="Yee E."/>
            <person name="Chapman M.H."/>
            <person name="Huynh S."/>
            <person name="Bono J.L."/>
            <person name="On S.L.W."/>
            <person name="StLeger J."/>
            <person name="Foster G."/>
            <person name="Parker C.T."/>
        </authorList>
    </citation>
    <scope>NUCLEOTIDE SEQUENCE [LARGE SCALE GENOMIC DNA]</scope>
    <source>
        <strain evidence="1 2">CCUG 21559</strain>
    </source>
</reference>
<organism evidence="1 2">
    <name type="scientific">Campylobacter mucosalis CCUG 21559</name>
    <dbReference type="NCBI Taxonomy" id="1032067"/>
    <lineage>
        <taxon>Bacteria</taxon>
        <taxon>Pseudomonadati</taxon>
        <taxon>Campylobacterota</taxon>
        <taxon>Epsilonproteobacteria</taxon>
        <taxon>Campylobacterales</taxon>
        <taxon>Campylobacteraceae</taxon>
        <taxon>Campylobacter</taxon>
    </lineage>
</organism>
<evidence type="ECO:0000313" key="2">
    <source>
        <dbReference type="Proteomes" id="UP000503264"/>
    </source>
</evidence>
<gene>
    <name evidence="1" type="ORF">CMUC_0784</name>
</gene>
<dbReference type="EMBL" id="CP012542">
    <property type="protein sequence ID" value="QCD44581.1"/>
    <property type="molecule type" value="Genomic_DNA"/>
</dbReference>
<dbReference type="Proteomes" id="UP000503264">
    <property type="component" value="Chromosome"/>
</dbReference>
<keyword evidence="2" id="KW-1185">Reference proteome</keyword>
<sequence>MKKLGMVAICIAGSLFASSFEKNTNDELVAMISGADAKMMSEISFELHKRAGVLSEQANKIRADFRDKMRSKISTLKEGERRQFMSEFHKNYDKKIDELSVKEAKNFGFFGKKDRREARDCKIYDRMSKNR</sequence>
<proteinExistence type="predicted"/>
<name>A0A6G5QG03_9BACT</name>
<dbReference type="Gene3D" id="1.20.120.1430">
    <property type="entry name" value="HP0721 helical bundle"/>
    <property type="match status" value="1"/>
</dbReference>
<dbReference type="Pfam" id="PF06518">
    <property type="entry name" value="DUF1104"/>
    <property type="match status" value="1"/>
</dbReference>
<protein>
    <submittedName>
        <fullName evidence="1">Putative DUF1104 domain protein</fullName>
    </submittedName>
</protein>
<dbReference type="RefSeq" id="WP_171993662.1">
    <property type="nucleotide sequence ID" value="NZ_CP012542.1"/>
</dbReference>
<dbReference type="InterPro" id="IPR009488">
    <property type="entry name" value="DUF1104"/>
</dbReference>
<dbReference type="AlphaFoldDB" id="A0A6G5QG03"/>
<accession>A0A6G5QG03</accession>
<evidence type="ECO:0000313" key="1">
    <source>
        <dbReference type="EMBL" id="QCD44581.1"/>
    </source>
</evidence>
<dbReference type="InterPro" id="IPR038310">
    <property type="entry name" value="DUF1104_sf"/>
</dbReference>